<feature type="compositionally biased region" description="Low complexity" evidence="1">
    <location>
        <begin position="41"/>
        <end position="62"/>
    </location>
</feature>
<comment type="caution">
    <text evidence="2">The sequence shown here is derived from an EMBL/GenBank/DDBJ whole genome shotgun (WGS) entry which is preliminary data.</text>
</comment>
<feature type="region of interest" description="Disordered" evidence="1">
    <location>
        <begin position="38"/>
        <end position="83"/>
    </location>
</feature>
<dbReference type="AlphaFoldDB" id="A0A8K0T9I0"/>
<reference evidence="2" key="1">
    <citation type="journal article" date="2021" name="Nat. Commun.">
        <title>Genetic determinants of endophytism in the Arabidopsis root mycobiome.</title>
        <authorList>
            <person name="Mesny F."/>
            <person name="Miyauchi S."/>
            <person name="Thiergart T."/>
            <person name="Pickel B."/>
            <person name="Atanasova L."/>
            <person name="Karlsson M."/>
            <person name="Huettel B."/>
            <person name="Barry K.W."/>
            <person name="Haridas S."/>
            <person name="Chen C."/>
            <person name="Bauer D."/>
            <person name="Andreopoulos W."/>
            <person name="Pangilinan J."/>
            <person name="LaButti K."/>
            <person name="Riley R."/>
            <person name="Lipzen A."/>
            <person name="Clum A."/>
            <person name="Drula E."/>
            <person name="Henrissat B."/>
            <person name="Kohler A."/>
            <person name="Grigoriev I.V."/>
            <person name="Martin F.M."/>
            <person name="Hacquard S."/>
        </authorList>
    </citation>
    <scope>NUCLEOTIDE SEQUENCE</scope>
    <source>
        <strain evidence="2">MPI-CAGE-AT-0016</strain>
    </source>
</reference>
<evidence type="ECO:0000313" key="2">
    <source>
        <dbReference type="EMBL" id="KAH7353418.1"/>
    </source>
</evidence>
<sequence length="230" mass="25296">MLSTTLNPDSSSPPPTTSTYHYHYTTRNQIILLPLQHTKASHNASSSSNLSSPCSPKLSSHSKFVRMSESRTEQQTRNAWPARPLDLSGLEESQQNNRPPLSAIAKIARSRRRYSLAPSTWRVSHSQLSASTCGTRLPKCLPARDTLDHSFHDPSHRCLTARPGLPLPSSAEQGAMLVHRHRLVCLLLRPTVNGQKRATSRARRHRPAAAPALVSPSDLPTSSVPPCLTQ</sequence>
<name>A0A8K0T9I0_9PEZI</name>
<proteinExistence type="predicted"/>
<feature type="compositionally biased region" description="Polar residues" evidence="1">
    <location>
        <begin position="218"/>
        <end position="230"/>
    </location>
</feature>
<keyword evidence="3" id="KW-1185">Reference proteome</keyword>
<dbReference type="EMBL" id="JAGPXD010000005">
    <property type="protein sequence ID" value="KAH7353418.1"/>
    <property type="molecule type" value="Genomic_DNA"/>
</dbReference>
<feature type="region of interest" description="Disordered" evidence="1">
    <location>
        <begin position="1"/>
        <end position="21"/>
    </location>
</feature>
<gene>
    <name evidence="2" type="ORF">B0T11DRAFT_117527</name>
</gene>
<feature type="compositionally biased region" description="Basic residues" evidence="1">
    <location>
        <begin position="198"/>
        <end position="207"/>
    </location>
</feature>
<organism evidence="2 3">
    <name type="scientific">Plectosphaerella cucumerina</name>
    <dbReference type="NCBI Taxonomy" id="40658"/>
    <lineage>
        <taxon>Eukaryota</taxon>
        <taxon>Fungi</taxon>
        <taxon>Dikarya</taxon>
        <taxon>Ascomycota</taxon>
        <taxon>Pezizomycotina</taxon>
        <taxon>Sordariomycetes</taxon>
        <taxon>Hypocreomycetidae</taxon>
        <taxon>Glomerellales</taxon>
        <taxon>Plectosphaerellaceae</taxon>
        <taxon>Plectosphaerella</taxon>
    </lineage>
</organism>
<protein>
    <submittedName>
        <fullName evidence="2">Uncharacterized protein</fullName>
    </submittedName>
</protein>
<evidence type="ECO:0000313" key="3">
    <source>
        <dbReference type="Proteomes" id="UP000813385"/>
    </source>
</evidence>
<dbReference type="Proteomes" id="UP000813385">
    <property type="component" value="Unassembled WGS sequence"/>
</dbReference>
<accession>A0A8K0T9I0</accession>
<evidence type="ECO:0000256" key="1">
    <source>
        <dbReference type="SAM" id="MobiDB-lite"/>
    </source>
</evidence>
<feature type="region of interest" description="Disordered" evidence="1">
    <location>
        <begin position="195"/>
        <end position="230"/>
    </location>
</feature>